<feature type="region of interest" description="Disordered" evidence="1">
    <location>
        <begin position="66"/>
        <end position="111"/>
    </location>
</feature>
<reference evidence="2" key="1">
    <citation type="journal article" date="2015" name="Appl. Microbiol. Biotechnol.">
        <title>Improved ethanol production from biomass by a rumen metagenomic DNA fragment expressed in Escherichia coli MS04 during fermentation.</title>
        <authorList>
            <person name="Loaces I."/>
            <person name="Amarelle V."/>
            <person name="Munoz-Gutierrez I."/>
            <person name="Fabiano E."/>
            <person name="Martinez A."/>
            <person name="Noya F."/>
        </authorList>
    </citation>
    <scope>NUCLEOTIDE SEQUENCE</scope>
</reference>
<proteinExistence type="predicted"/>
<evidence type="ECO:0008006" key="3">
    <source>
        <dbReference type="Google" id="ProtNLM"/>
    </source>
</evidence>
<feature type="compositionally biased region" description="Basic and acidic residues" evidence="1">
    <location>
        <begin position="66"/>
        <end position="77"/>
    </location>
</feature>
<evidence type="ECO:0000313" key="2">
    <source>
        <dbReference type="EMBL" id="AKF17179.1"/>
    </source>
</evidence>
<organism evidence="2">
    <name type="scientific">uncultured bacterium Csd4</name>
    <dbReference type="NCBI Taxonomy" id="1637487"/>
    <lineage>
        <taxon>Bacteria</taxon>
        <taxon>environmental samples</taxon>
    </lineage>
</organism>
<name>A0A0F6YRX1_9BACT</name>
<sequence>MLLLSGCGTYTGTGAYVGGEFGSILGSAIGGITGGPRGSDVGTIVGMAGGAVVGAVIGNAADQADRREVHDRYEKVQRQKSQKSRSQYDYDNYDYGSGYDPSNSGDDRLYDFGSSDYTGDYSAAAPRTLDPSSSSIEYLSTNYDVNSQIKIKNARFVDDNYDNALSSGETCKVIFEVYNTSSRTIYDIQPTVVESTGMKNIYISPNIHVERLEPGRGIRYTAMVKAGKMKPGTATFCISVLQGNTLMSNVSEFNIPTRK</sequence>
<protein>
    <recommendedName>
        <fullName evidence="3">Glycine zipper domain-containing protein</fullName>
    </recommendedName>
</protein>
<evidence type="ECO:0000256" key="1">
    <source>
        <dbReference type="SAM" id="MobiDB-lite"/>
    </source>
</evidence>
<accession>A0A0F6YRX1</accession>
<dbReference type="AlphaFoldDB" id="A0A0F6YRX1"/>
<dbReference type="EMBL" id="KP843855">
    <property type="protein sequence ID" value="AKF17179.1"/>
    <property type="molecule type" value="Genomic_DNA"/>
</dbReference>
<feature type="compositionally biased region" description="Low complexity" evidence="1">
    <location>
        <begin position="84"/>
        <end position="100"/>
    </location>
</feature>